<dbReference type="Pfam" id="PF18774">
    <property type="entry name" value="APOBEC4_like"/>
    <property type="match status" value="1"/>
</dbReference>
<dbReference type="Gene3D" id="3.40.140.10">
    <property type="entry name" value="Cytidine Deaminase, domain 2"/>
    <property type="match status" value="1"/>
</dbReference>
<keyword evidence="2" id="KW-1185">Reference proteome</keyword>
<dbReference type="Proteomes" id="UP000225706">
    <property type="component" value="Unassembled WGS sequence"/>
</dbReference>
<reference evidence="2" key="1">
    <citation type="journal article" date="2017" name="bioRxiv">
        <title>Comparative analysis of the genomes of Stylophora pistillata and Acropora digitifera provides evidence for extensive differences between species of corals.</title>
        <authorList>
            <person name="Voolstra C.R."/>
            <person name="Li Y."/>
            <person name="Liew Y.J."/>
            <person name="Baumgarten S."/>
            <person name="Zoccola D."/>
            <person name="Flot J.-F."/>
            <person name="Tambutte S."/>
            <person name="Allemand D."/>
            <person name="Aranda M."/>
        </authorList>
    </citation>
    <scope>NUCLEOTIDE SEQUENCE [LARGE SCALE GENOMIC DNA]</scope>
</reference>
<gene>
    <name evidence="1" type="ORF">AWC38_SpisGene526</name>
</gene>
<name>A0A2B4T082_STYPI</name>
<dbReference type="SUPFAM" id="SSF101898">
    <property type="entry name" value="NHL repeat"/>
    <property type="match status" value="1"/>
</dbReference>
<proteinExistence type="predicted"/>
<dbReference type="InterPro" id="IPR041547">
    <property type="entry name" value="APOBEC1"/>
</dbReference>
<protein>
    <submittedName>
        <fullName evidence="1">Uncharacterized protein</fullName>
    </submittedName>
</protein>
<comment type="caution">
    <text evidence="1">The sequence shown here is derived from an EMBL/GenBank/DDBJ whole genome shotgun (WGS) entry which is preliminary data.</text>
</comment>
<organism evidence="1 2">
    <name type="scientific">Stylophora pistillata</name>
    <name type="common">Smooth cauliflower coral</name>
    <dbReference type="NCBI Taxonomy" id="50429"/>
    <lineage>
        <taxon>Eukaryota</taxon>
        <taxon>Metazoa</taxon>
        <taxon>Cnidaria</taxon>
        <taxon>Anthozoa</taxon>
        <taxon>Hexacorallia</taxon>
        <taxon>Scleractinia</taxon>
        <taxon>Astrocoeniina</taxon>
        <taxon>Pocilloporidae</taxon>
        <taxon>Stylophora</taxon>
    </lineage>
</organism>
<accession>A0A2B4T082</accession>
<evidence type="ECO:0000313" key="1">
    <source>
        <dbReference type="EMBL" id="PFX34530.1"/>
    </source>
</evidence>
<dbReference type="AlphaFoldDB" id="A0A2B4T082"/>
<evidence type="ECO:0000313" key="2">
    <source>
        <dbReference type="Proteomes" id="UP000225706"/>
    </source>
</evidence>
<dbReference type="OrthoDB" id="5956634at2759"/>
<dbReference type="EMBL" id="LSMT01000003">
    <property type="protein sequence ID" value="PFX34530.1"/>
    <property type="molecule type" value="Genomic_DNA"/>
</dbReference>
<sequence>MHALMAVLSARQMFPNLESDRMTISKQGQVAIIKNGCIELYGRDVTCGIPWVSRKISAGLSRPYDLCFAPNDALVVSDVGDNTIKIFDLTRNLPPVNQIIIGHDFFGRFIVLDRSNVPHVNMRALTTFRIPQNVAISPGPLSQLFVSSSTDIILMNMDWSKLSLVSYLLICSPLDWRLLQFNKRLVCDNVSSVQDHKNSHKVGGFNPMAITEAQFCGMFYHVTETDRTGFSCLEQSKCNVGIRGDRRKFSETVVIYVRITEKNGRLLFQARYGNCYEGVYESTTHAEYFMLVDDDFRQAVNMLQDQNGGDINLFMNKQPCCRSTGHGKKTDLKVKDCAQDLIKFYKVYCLPHGIKLVINLCQLYKIGMSHSPGERSLAADIENARLGVKMMLFYGIELMAMRKDTWKLLAEAAKVNLPAYQDSDRQKLDQYINLVLSEINRAPIQFYY</sequence>